<dbReference type="Pfam" id="PF00651">
    <property type="entry name" value="BTB"/>
    <property type="match status" value="1"/>
</dbReference>
<dbReference type="InterPro" id="IPR011333">
    <property type="entry name" value="SKP1/BTB/POZ_sf"/>
</dbReference>
<comment type="caution">
    <text evidence="3">The sequence shown here is derived from an EMBL/GenBank/DDBJ whole genome shotgun (WGS) entry which is preliminary data.</text>
</comment>
<dbReference type="InterPro" id="IPR000210">
    <property type="entry name" value="BTB/POZ_dom"/>
</dbReference>
<evidence type="ECO:0000259" key="2">
    <source>
        <dbReference type="PROSITE" id="PS50097"/>
    </source>
</evidence>
<evidence type="ECO:0000313" key="4">
    <source>
        <dbReference type="Proteomes" id="UP000775872"/>
    </source>
</evidence>
<feature type="region of interest" description="Disordered" evidence="1">
    <location>
        <begin position="223"/>
        <end position="242"/>
    </location>
</feature>
<proteinExistence type="predicted"/>
<protein>
    <recommendedName>
        <fullName evidence="2">BTB domain-containing protein</fullName>
    </recommendedName>
</protein>
<keyword evidence="4" id="KW-1185">Reference proteome</keyword>
<dbReference type="EMBL" id="CABFOC020000014">
    <property type="protein sequence ID" value="CAH0046185.1"/>
    <property type="molecule type" value="Genomic_DNA"/>
</dbReference>
<dbReference type="PANTHER" id="PTHR47843:SF5">
    <property type="entry name" value="BTB_POZ DOMAIN PROTEIN"/>
    <property type="match status" value="1"/>
</dbReference>
<dbReference type="OrthoDB" id="1022638at2759"/>
<dbReference type="SUPFAM" id="SSF54695">
    <property type="entry name" value="POZ domain"/>
    <property type="match status" value="1"/>
</dbReference>
<organism evidence="3 4">
    <name type="scientific">Clonostachys solani</name>
    <dbReference type="NCBI Taxonomy" id="160281"/>
    <lineage>
        <taxon>Eukaryota</taxon>
        <taxon>Fungi</taxon>
        <taxon>Dikarya</taxon>
        <taxon>Ascomycota</taxon>
        <taxon>Pezizomycotina</taxon>
        <taxon>Sordariomycetes</taxon>
        <taxon>Hypocreomycetidae</taxon>
        <taxon>Hypocreales</taxon>
        <taxon>Bionectriaceae</taxon>
        <taxon>Clonostachys</taxon>
    </lineage>
</organism>
<dbReference type="Proteomes" id="UP000775872">
    <property type="component" value="Unassembled WGS sequence"/>
</dbReference>
<reference evidence="3" key="1">
    <citation type="submission" date="2021-10" db="EMBL/GenBank/DDBJ databases">
        <authorList>
            <person name="Piombo E."/>
        </authorList>
    </citation>
    <scope>NUCLEOTIDE SEQUENCE</scope>
</reference>
<feature type="domain" description="BTB" evidence="2">
    <location>
        <begin position="21"/>
        <end position="87"/>
    </location>
</feature>
<accession>A0A9N9YZC0</accession>
<dbReference type="CDD" id="cd18186">
    <property type="entry name" value="BTB_POZ_ZBTB_KLHL-like"/>
    <property type="match status" value="1"/>
</dbReference>
<dbReference type="AlphaFoldDB" id="A0A9N9YZC0"/>
<evidence type="ECO:0000313" key="3">
    <source>
        <dbReference type="EMBL" id="CAH0046185.1"/>
    </source>
</evidence>
<evidence type="ECO:0000256" key="1">
    <source>
        <dbReference type="SAM" id="MobiDB-lite"/>
    </source>
</evidence>
<dbReference type="Gene3D" id="3.30.710.10">
    <property type="entry name" value="Potassium Channel Kv1.1, Chain A"/>
    <property type="match status" value="1"/>
</dbReference>
<gene>
    <name evidence="3" type="ORF">CSOL1703_00011914</name>
</gene>
<sequence>MAEFQTSQEESFELLQSGKYSDFVLTCNGVEWNLHRAVVCIKSPVIAAALDGLFVEATLGRISSDFDVATMARLVQFLYVGDYSSCPLWAGTWPSLEVLWDEVMQNQLQDSGLPPSRSLEAEIGLNIAADYYRIPALSALTSSRVEDLLNRHWNAAIFPAILKNAEDSVADKGLWQVMIDGAATHMDSLTKTREFHEVGWKHGTYVQIFCAYVRMAEAEGRDREMSSIHTDEQQHSGIHVLI</sequence>
<dbReference type="PROSITE" id="PS50097">
    <property type="entry name" value="BTB"/>
    <property type="match status" value="1"/>
</dbReference>
<name>A0A9N9YZC0_9HYPO</name>
<dbReference type="PANTHER" id="PTHR47843">
    <property type="entry name" value="BTB DOMAIN-CONTAINING PROTEIN-RELATED"/>
    <property type="match status" value="1"/>
</dbReference>
<feature type="compositionally biased region" description="Basic and acidic residues" evidence="1">
    <location>
        <begin position="223"/>
        <end position="234"/>
    </location>
</feature>